<evidence type="ECO:0000313" key="2">
    <source>
        <dbReference type="EMBL" id="MBO3794923.1"/>
    </source>
</evidence>
<dbReference type="RefSeq" id="WP_208556405.1">
    <property type="nucleotide sequence ID" value="NZ_JAGFPW010000008.1"/>
</dbReference>
<dbReference type="NCBIfam" id="NF002845">
    <property type="entry name" value="PRK03094.1"/>
    <property type="match status" value="1"/>
</dbReference>
<sequence length="84" mass="8822">MAKKIGIEQSLQSLSDVEAALKEKGYDVVMMKSPADAQGCDCCVVTGLDNNVQGIADTVTQAPVITASGMTAEEICSEVESRIQ</sequence>
<evidence type="ECO:0000313" key="3">
    <source>
        <dbReference type="Proteomes" id="UP000665181"/>
    </source>
</evidence>
<dbReference type="Pfam" id="PF03698">
    <property type="entry name" value="UPF0180"/>
    <property type="match status" value="1"/>
</dbReference>
<dbReference type="EMBL" id="JAGFPW010000008">
    <property type="protein sequence ID" value="MBO3794923.1"/>
    <property type="molecule type" value="Genomic_DNA"/>
</dbReference>
<dbReference type="HAMAP" id="MF_00506">
    <property type="entry name" value="UPF0180"/>
    <property type="match status" value="1"/>
</dbReference>
<protein>
    <recommendedName>
        <fullName evidence="1">UPF0180 protein J5227_11550</fullName>
    </recommendedName>
</protein>
<comment type="similarity">
    <text evidence="1">Belongs to the UPF0180 family.</text>
</comment>
<gene>
    <name evidence="2" type="ORF">J5227_11550</name>
</gene>
<dbReference type="Proteomes" id="UP000665181">
    <property type="component" value="Unassembled WGS sequence"/>
</dbReference>
<accession>A0A8I2B8Y3</accession>
<organism evidence="2 3">
    <name type="scientific">Bacillus subtilis</name>
    <dbReference type="NCBI Taxonomy" id="1423"/>
    <lineage>
        <taxon>Bacteria</taxon>
        <taxon>Bacillati</taxon>
        <taxon>Bacillota</taxon>
        <taxon>Bacilli</taxon>
        <taxon>Bacillales</taxon>
        <taxon>Bacillaceae</taxon>
        <taxon>Bacillus</taxon>
    </lineage>
</organism>
<comment type="caution">
    <text evidence="2">The sequence shown here is derived from an EMBL/GenBank/DDBJ whole genome shotgun (WGS) entry which is preliminary data.</text>
</comment>
<reference evidence="2" key="1">
    <citation type="submission" date="2021-03" db="EMBL/GenBank/DDBJ databases">
        <title>Isolation of Bacillus subtilis from fermented food sample.</title>
        <authorList>
            <person name="Lakshmanan V."/>
            <person name="Athira K."/>
            <person name="Rajagopal K."/>
        </authorList>
    </citation>
    <scope>NUCLEOTIDE SEQUENCE</scope>
    <source>
        <strain evidence="2">S1</strain>
    </source>
</reference>
<proteinExistence type="inferred from homology"/>
<dbReference type="AlphaFoldDB" id="A0A8I2B8Y3"/>
<name>A0A8I2B8Y3_BACIU</name>
<evidence type="ECO:0000256" key="1">
    <source>
        <dbReference type="HAMAP-Rule" id="MF_00506"/>
    </source>
</evidence>
<dbReference type="InterPro" id="IPR005370">
    <property type="entry name" value="UPF0180"/>
</dbReference>